<dbReference type="EMBL" id="SJPM01000004">
    <property type="protein sequence ID" value="TWT97403.1"/>
    <property type="molecule type" value="Genomic_DNA"/>
</dbReference>
<dbReference type="InterPro" id="IPR010810">
    <property type="entry name" value="Flagellin_hook_IN_motif"/>
</dbReference>
<name>A0A5C6AGR5_9BACT</name>
<dbReference type="GO" id="GO:0005576">
    <property type="term" value="C:extracellular region"/>
    <property type="evidence" value="ECO:0007669"/>
    <property type="project" value="UniProtKB-SubCell"/>
</dbReference>
<protein>
    <recommendedName>
        <fullName evidence="3">Flagellin</fullName>
    </recommendedName>
</protein>
<proteinExistence type="inferred from homology"/>
<dbReference type="Proteomes" id="UP000316213">
    <property type="component" value="Unassembled WGS sequence"/>
</dbReference>
<feature type="domain" description="Flagellin N-terminal" evidence="4">
    <location>
        <begin position="4"/>
        <end position="140"/>
    </location>
</feature>
<organism evidence="6 7">
    <name type="scientific">Neorhodopirellula pilleata</name>
    <dbReference type="NCBI Taxonomy" id="2714738"/>
    <lineage>
        <taxon>Bacteria</taxon>
        <taxon>Pseudomonadati</taxon>
        <taxon>Planctomycetota</taxon>
        <taxon>Planctomycetia</taxon>
        <taxon>Pirellulales</taxon>
        <taxon>Pirellulaceae</taxon>
        <taxon>Neorhodopirellula</taxon>
    </lineage>
</organism>
<dbReference type="GO" id="GO:0005198">
    <property type="term" value="F:structural molecule activity"/>
    <property type="evidence" value="ECO:0007669"/>
    <property type="project" value="UniProtKB-UniRule"/>
</dbReference>
<dbReference type="PANTHER" id="PTHR42792:SF2">
    <property type="entry name" value="FLAGELLIN"/>
    <property type="match status" value="1"/>
</dbReference>
<dbReference type="RefSeq" id="WP_146577993.1">
    <property type="nucleotide sequence ID" value="NZ_SJPM01000004.1"/>
</dbReference>
<dbReference type="InterPro" id="IPR001029">
    <property type="entry name" value="Flagellin_N"/>
</dbReference>
<keyword evidence="7" id="KW-1185">Reference proteome</keyword>
<dbReference type="OrthoDB" id="9796789at2"/>
<dbReference type="Gene3D" id="1.20.1330.10">
    <property type="entry name" value="f41 fragment of flagellin, N-terminal domain"/>
    <property type="match status" value="2"/>
</dbReference>
<evidence type="ECO:0000256" key="1">
    <source>
        <dbReference type="ARBA" id="ARBA00005709"/>
    </source>
</evidence>
<dbReference type="Pfam" id="PF07196">
    <property type="entry name" value="Flagellin_IN"/>
    <property type="match status" value="1"/>
</dbReference>
<comment type="subcellular location">
    <subcellularLocation>
        <location evidence="3">Secreted</location>
    </subcellularLocation>
    <subcellularLocation>
        <location evidence="3">Bacterial flagellum</location>
    </subcellularLocation>
</comment>
<dbReference type="Pfam" id="PF00669">
    <property type="entry name" value="Flagellin_N"/>
    <property type="match status" value="1"/>
</dbReference>
<sequence length="830" mass="83451">MTRINTNVPSLVAQNRLQSSNNDLQQALTRLSTGLRINSGSDDPAGLIASEALRSEITSLGKAISNTRRASQIISTADSALGQVSNLLNDVRGLVVEAANTGALSEDEVAANQLQIDSSLEAINRIAQTTTFQGRKLLSGDLDFLTKAGTNFNNITNLQVDQANLGAIGSLDVSVTVTAAAEQASITIPSIPAAIAPATSAGSVDLQRVITADAASGSLVFTQANPQTEAASGAVTVSLDDGGGGTPGGDFTLTTKAGGAFEGALGEGLDVVIATTAAAGGTASTIVEAAGTVTITLEEGQTLAQIATFLGADADFEFATTDVSANVVAATSAITSGPAALAGGADASTSTATIAVTATADGEDFNGDIIFDESTPGATFGVAVNVDGDIVVTIDPDTDQSLASIASAINDLADFDAVLTNGDTIPVGDYDGGTSTAPTITNLTGGVDAATLTASINLTAKSTGADANTNTITFQTTATVGPPTATVDTDGNITITVQENTDVDLDDIITAITDEGTYDAEVEAGNTLTAFNSGTDTDTENAFAGGLAASGGLAKSVVFELLGKSGSEVFNVSAGTGIDDLITQINLVQDATGVTASKDGQDLILTSTEYGSDAIVDLRVIQEDDGGTIKTSPIGAGRRVTGQDIKAKVNGVDANGRGNTLSINTATLDISITVKDGSDDSVGFTINGGGALFQLGADVVSNQQARIGIGSVSTARLGGPAGRLFQLGSGESASLANDPNLAAKIVTDAIDQVTGIRGRLGAFQATTLESNIVSLNDTLANLQEAESSIRDADFAQESANLTRAQILVQSGTNVLSLANQNPQNVLSLLR</sequence>
<dbReference type="InterPro" id="IPR001492">
    <property type="entry name" value="Flagellin"/>
</dbReference>
<dbReference type="SUPFAM" id="SSF64518">
    <property type="entry name" value="Phase 1 flagellin"/>
    <property type="match status" value="2"/>
</dbReference>
<dbReference type="Pfam" id="PF00700">
    <property type="entry name" value="Flagellin_C"/>
    <property type="match status" value="1"/>
</dbReference>
<comment type="similarity">
    <text evidence="1 3">Belongs to the bacterial flagellin family.</text>
</comment>
<dbReference type="GO" id="GO:0009288">
    <property type="term" value="C:bacterial-type flagellum"/>
    <property type="evidence" value="ECO:0007669"/>
    <property type="project" value="UniProtKB-SubCell"/>
</dbReference>
<evidence type="ECO:0000313" key="6">
    <source>
        <dbReference type="EMBL" id="TWT97403.1"/>
    </source>
</evidence>
<accession>A0A5C6AGR5</accession>
<evidence type="ECO:0000259" key="4">
    <source>
        <dbReference type="Pfam" id="PF00669"/>
    </source>
</evidence>
<evidence type="ECO:0000259" key="5">
    <source>
        <dbReference type="Pfam" id="PF00700"/>
    </source>
</evidence>
<keyword evidence="6" id="KW-0966">Cell projection</keyword>
<feature type="domain" description="Flagellin C-terminal" evidence="5">
    <location>
        <begin position="744"/>
        <end position="829"/>
    </location>
</feature>
<evidence type="ECO:0000256" key="3">
    <source>
        <dbReference type="RuleBase" id="RU362073"/>
    </source>
</evidence>
<dbReference type="PRINTS" id="PR00207">
    <property type="entry name" value="FLAGELLIN"/>
</dbReference>
<keyword evidence="6" id="KW-0969">Cilium</keyword>
<keyword evidence="2 3" id="KW-0975">Bacterial flagellum</keyword>
<dbReference type="InterPro" id="IPR046358">
    <property type="entry name" value="Flagellin_C"/>
</dbReference>
<keyword evidence="6" id="KW-0282">Flagellum</keyword>
<evidence type="ECO:0000313" key="7">
    <source>
        <dbReference type="Proteomes" id="UP000316213"/>
    </source>
</evidence>
<gene>
    <name evidence="6" type="primary">fliC</name>
    <name evidence="6" type="ORF">Pla100_25550</name>
</gene>
<dbReference type="AlphaFoldDB" id="A0A5C6AGR5"/>
<keyword evidence="3" id="KW-0964">Secreted</keyword>
<dbReference type="PANTHER" id="PTHR42792">
    <property type="entry name" value="FLAGELLIN"/>
    <property type="match status" value="1"/>
</dbReference>
<reference evidence="6 7" key="1">
    <citation type="submission" date="2019-02" db="EMBL/GenBank/DDBJ databases">
        <title>Deep-cultivation of Planctomycetes and their phenomic and genomic characterization uncovers novel biology.</title>
        <authorList>
            <person name="Wiegand S."/>
            <person name="Jogler M."/>
            <person name="Boedeker C."/>
            <person name="Pinto D."/>
            <person name="Vollmers J."/>
            <person name="Rivas-Marin E."/>
            <person name="Kohn T."/>
            <person name="Peeters S.H."/>
            <person name="Heuer A."/>
            <person name="Rast P."/>
            <person name="Oberbeckmann S."/>
            <person name="Bunk B."/>
            <person name="Jeske O."/>
            <person name="Meyerdierks A."/>
            <person name="Storesund J.E."/>
            <person name="Kallscheuer N."/>
            <person name="Luecker S."/>
            <person name="Lage O.M."/>
            <person name="Pohl T."/>
            <person name="Merkel B.J."/>
            <person name="Hornburger P."/>
            <person name="Mueller R.-W."/>
            <person name="Bruemmer F."/>
            <person name="Labrenz M."/>
            <person name="Spormann A.M."/>
            <person name="Op Den Camp H."/>
            <person name="Overmann J."/>
            <person name="Amann R."/>
            <person name="Jetten M.S.M."/>
            <person name="Mascher T."/>
            <person name="Medema M.H."/>
            <person name="Devos D.P."/>
            <person name="Kaster A.-K."/>
            <person name="Ovreas L."/>
            <person name="Rohde M."/>
            <person name="Galperin M.Y."/>
            <person name="Jogler C."/>
        </authorList>
    </citation>
    <scope>NUCLEOTIDE SEQUENCE [LARGE SCALE GENOMIC DNA]</scope>
    <source>
        <strain evidence="6 7">Pla100</strain>
    </source>
</reference>
<comment type="caution">
    <text evidence="6">The sequence shown here is derived from an EMBL/GenBank/DDBJ whole genome shotgun (WGS) entry which is preliminary data.</text>
</comment>
<evidence type="ECO:0000256" key="2">
    <source>
        <dbReference type="ARBA" id="ARBA00023143"/>
    </source>
</evidence>
<comment type="function">
    <text evidence="3">Flagellin is the subunit protein which polymerizes to form the filaments of bacterial flagella.</text>
</comment>